<evidence type="ECO:0000256" key="1">
    <source>
        <dbReference type="ARBA" id="ARBA00004123"/>
    </source>
</evidence>
<protein>
    <submittedName>
        <fullName evidence="11">Nnf1-domain-containing protein</fullName>
    </submittedName>
</protein>
<feature type="compositionally biased region" description="Acidic residues" evidence="10">
    <location>
        <begin position="48"/>
        <end position="57"/>
    </location>
</feature>
<keyword evidence="3" id="KW-0158">Chromosome</keyword>
<keyword evidence="6" id="KW-0995">Kinetochore</keyword>
<feature type="region of interest" description="Disordered" evidence="10">
    <location>
        <begin position="1"/>
        <end position="72"/>
    </location>
</feature>
<accession>A0AAJ0HLE2</accession>
<evidence type="ECO:0000256" key="8">
    <source>
        <dbReference type="ARBA" id="ARBA00023306"/>
    </source>
</evidence>
<comment type="caution">
    <text evidence="11">The sequence shown here is derived from an EMBL/GenBank/DDBJ whole genome shotgun (WGS) entry which is preliminary data.</text>
</comment>
<dbReference type="GO" id="GO:0000444">
    <property type="term" value="C:MIS12/MIND type complex"/>
    <property type="evidence" value="ECO:0007669"/>
    <property type="project" value="InterPro"/>
</dbReference>
<dbReference type="AlphaFoldDB" id="A0AAJ0HLE2"/>
<reference evidence="11" key="2">
    <citation type="submission" date="2023-06" db="EMBL/GenBank/DDBJ databases">
        <authorList>
            <consortium name="Lawrence Berkeley National Laboratory"/>
            <person name="Haridas S."/>
            <person name="Hensen N."/>
            <person name="Bonometti L."/>
            <person name="Westerberg I."/>
            <person name="Brannstrom I.O."/>
            <person name="Guillou S."/>
            <person name="Cros-Aarteil S."/>
            <person name="Calhoun S."/>
            <person name="Kuo A."/>
            <person name="Mondo S."/>
            <person name="Pangilinan J."/>
            <person name="Riley R."/>
            <person name="Labutti K."/>
            <person name="Andreopoulos B."/>
            <person name="Lipzen A."/>
            <person name="Chen C."/>
            <person name="Yanf M."/>
            <person name="Daum C."/>
            <person name="Ng V."/>
            <person name="Clum A."/>
            <person name="Steindorff A."/>
            <person name="Ohm R."/>
            <person name="Martin F."/>
            <person name="Silar P."/>
            <person name="Natvig D."/>
            <person name="Lalanne C."/>
            <person name="Gautier V."/>
            <person name="Ament-Velasquez S.L."/>
            <person name="Kruys A."/>
            <person name="Hutchinson M.I."/>
            <person name="Powell A.J."/>
            <person name="Barry K."/>
            <person name="Miller A.N."/>
            <person name="Grigoriev I.V."/>
            <person name="Debuchy R."/>
            <person name="Gladieux P."/>
            <person name="Thoren M.H."/>
            <person name="Johannesson H."/>
        </authorList>
    </citation>
    <scope>NUCLEOTIDE SEQUENCE</scope>
    <source>
        <strain evidence="11">CBS 955.72</strain>
    </source>
</reference>
<dbReference type="Proteomes" id="UP001275084">
    <property type="component" value="Unassembled WGS sequence"/>
</dbReference>
<name>A0AAJ0HLE2_9PEZI</name>
<dbReference type="PANTHER" id="PTHR15459">
    <property type="entry name" value="POLYAMINE-MODULATED FACTOR 1"/>
    <property type="match status" value="1"/>
</dbReference>
<dbReference type="GO" id="GO:0051301">
    <property type="term" value="P:cell division"/>
    <property type="evidence" value="ECO:0007669"/>
    <property type="project" value="UniProtKB-KW"/>
</dbReference>
<feature type="compositionally biased region" description="Low complexity" evidence="10">
    <location>
        <begin position="31"/>
        <end position="44"/>
    </location>
</feature>
<evidence type="ECO:0000256" key="7">
    <source>
        <dbReference type="ARBA" id="ARBA00023242"/>
    </source>
</evidence>
<evidence type="ECO:0000256" key="2">
    <source>
        <dbReference type="ARBA" id="ARBA00004629"/>
    </source>
</evidence>
<keyword evidence="7" id="KW-0539">Nucleus</keyword>
<keyword evidence="5" id="KW-0498">Mitosis</keyword>
<evidence type="ECO:0000313" key="12">
    <source>
        <dbReference type="Proteomes" id="UP001275084"/>
    </source>
</evidence>
<sequence>MSTGQEPDDPPPPPSQAQAQTDTTPQPPPAASETATSEPPAAAAPREDEAEGPDADAPDSPPLPPKHTAVTPGPRAARLEQLFGSTLRHTLDKVSRDNFGACFPTVAARAPGTLEFVQRQMVDRLRGLCEKEFTSILQSRAVVPKLNELESLLSDAARRKQTSEANNEVPIPPHTLPADAVLAAHLAPHLAAQQSQLNARLQNVQADNVRLFDDIQAQRAEIEALLSAVESVLVDMDGASALLDDVVDDLAQETRTAEMEMSGT</sequence>
<gene>
    <name evidence="11" type="ORF">B0T25DRAFT_538094</name>
</gene>
<dbReference type="EMBL" id="JAUIQD010000003">
    <property type="protein sequence ID" value="KAK3357032.1"/>
    <property type="molecule type" value="Genomic_DNA"/>
</dbReference>
<dbReference type="GO" id="GO:0007059">
    <property type="term" value="P:chromosome segregation"/>
    <property type="evidence" value="ECO:0007669"/>
    <property type="project" value="TreeGrafter"/>
</dbReference>
<organism evidence="11 12">
    <name type="scientific">Lasiosphaeria hispida</name>
    <dbReference type="NCBI Taxonomy" id="260671"/>
    <lineage>
        <taxon>Eukaryota</taxon>
        <taxon>Fungi</taxon>
        <taxon>Dikarya</taxon>
        <taxon>Ascomycota</taxon>
        <taxon>Pezizomycotina</taxon>
        <taxon>Sordariomycetes</taxon>
        <taxon>Sordariomycetidae</taxon>
        <taxon>Sordariales</taxon>
        <taxon>Lasiosphaeriaceae</taxon>
        <taxon>Lasiosphaeria</taxon>
    </lineage>
</organism>
<proteinExistence type="predicted"/>
<evidence type="ECO:0000256" key="9">
    <source>
        <dbReference type="ARBA" id="ARBA00023328"/>
    </source>
</evidence>
<evidence type="ECO:0000313" key="11">
    <source>
        <dbReference type="EMBL" id="KAK3357032.1"/>
    </source>
</evidence>
<evidence type="ECO:0000256" key="3">
    <source>
        <dbReference type="ARBA" id="ARBA00022454"/>
    </source>
</evidence>
<evidence type="ECO:0000256" key="6">
    <source>
        <dbReference type="ARBA" id="ARBA00022838"/>
    </source>
</evidence>
<dbReference type="PANTHER" id="PTHR15459:SF3">
    <property type="entry name" value="POLYAMINE-MODULATED FACTOR 1"/>
    <property type="match status" value="1"/>
</dbReference>
<dbReference type="InterPro" id="IPR007128">
    <property type="entry name" value="PMF1/Nnf1"/>
</dbReference>
<comment type="subcellular location">
    <subcellularLocation>
        <location evidence="2">Chromosome</location>
        <location evidence="2">Centromere</location>
        <location evidence="2">Kinetochore</location>
    </subcellularLocation>
    <subcellularLocation>
        <location evidence="1">Nucleus</location>
    </subcellularLocation>
</comment>
<evidence type="ECO:0000256" key="10">
    <source>
        <dbReference type="SAM" id="MobiDB-lite"/>
    </source>
</evidence>
<dbReference type="GO" id="GO:0005634">
    <property type="term" value="C:nucleus"/>
    <property type="evidence" value="ECO:0007669"/>
    <property type="project" value="UniProtKB-SubCell"/>
</dbReference>
<reference evidence="11" key="1">
    <citation type="journal article" date="2023" name="Mol. Phylogenet. Evol.">
        <title>Genome-scale phylogeny and comparative genomics of the fungal order Sordariales.</title>
        <authorList>
            <person name="Hensen N."/>
            <person name="Bonometti L."/>
            <person name="Westerberg I."/>
            <person name="Brannstrom I.O."/>
            <person name="Guillou S."/>
            <person name="Cros-Aarteil S."/>
            <person name="Calhoun S."/>
            <person name="Haridas S."/>
            <person name="Kuo A."/>
            <person name="Mondo S."/>
            <person name="Pangilinan J."/>
            <person name="Riley R."/>
            <person name="LaButti K."/>
            <person name="Andreopoulos B."/>
            <person name="Lipzen A."/>
            <person name="Chen C."/>
            <person name="Yan M."/>
            <person name="Daum C."/>
            <person name="Ng V."/>
            <person name="Clum A."/>
            <person name="Steindorff A."/>
            <person name="Ohm R.A."/>
            <person name="Martin F."/>
            <person name="Silar P."/>
            <person name="Natvig D.O."/>
            <person name="Lalanne C."/>
            <person name="Gautier V."/>
            <person name="Ament-Velasquez S.L."/>
            <person name="Kruys A."/>
            <person name="Hutchinson M.I."/>
            <person name="Powell A.J."/>
            <person name="Barry K."/>
            <person name="Miller A.N."/>
            <person name="Grigoriev I.V."/>
            <person name="Debuchy R."/>
            <person name="Gladieux P."/>
            <person name="Hiltunen Thoren M."/>
            <person name="Johannesson H."/>
        </authorList>
    </citation>
    <scope>NUCLEOTIDE SEQUENCE</scope>
    <source>
        <strain evidence="11">CBS 955.72</strain>
    </source>
</reference>
<keyword evidence="12" id="KW-1185">Reference proteome</keyword>
<dbReference type="Pfam" id="PF03980">
    <property type="entry name" value="Nnf1"/>
    <property type="match status" value="1"/>
</dbReference>
<evidence type="ECO:0000256" key="5">
    <source>
        <dbReference type="ARBA" id="ARBA00022776"/>
    </source>
</evidence>
<keyword evidence="8" id="KW-0131">Cell cycle</keyword>
<keyword evidence="9" id="KW-0137">Centromere</keyword>
<evidence type="ECO:0000256" key="4">
    <source>
        <dbReference type="ARBA" id="ARBA00022618"/>
    </source>
</evidence>
<keyword evidence="4" id="KW-0132">Cell division</keyword>